<feature type="region of interest" description="Disordered" evidence="1">
    <location>
        <begin position="49"/>
        <end position="70"/>
    </location>
</feature>
<name>A0A0A9D0M4_ARUDO</name>
<feature type="region of interest" description="Disordered" evidence="1">
    <location>
        <begin position="1"/>
        <end position="22"/>
    </location>
</feature>
<reference evidence="2" key="2">
    <citation type="journal article" date="2015" name="Data Brief">
        <title>Shoot transcriptome of the giant reed, Arundo donax.</title>
        <authorList>
            <person name="Barrero R.A."/>
            <person name="Guerrero F.D."/>
            <person name="Moolhuijzen P."/>
            <person name="Goolsby J.A."/>
            <person name="Tidwell J."/>
            <person name="Bellgard S.E."/>
            <person name="Bellgard M.I."/>
        </authorList>
    </citation>
    <scope>NUCLEOTIDE SEQUENCE</scope>
    <source>
        <tissue evidence="2">Shoot tissue taken approximately 20 cm above the soil surface</tissue>
    </source>
</reference>
<dbReference type="EMBL" id="GBRH01215791">
    <property type="protein sequence ID" value="JAD82104.1"/>
    <property type="molecule type" value="Transcribed_RNA"/>
</dbReference>
<sequence length="161" mass="18004">MRLVPARPPVPSDAAVDGRPLPEGIHGLLLVRSRSGHRRQGQLRVGLVERRHRRRRRRSSRTTGQEPSGGYEFELRVVHLGGHRLGSGHRTTVSGTSSVHTSAEEVLQLRRRRGAGYGGELRRGAPLLLLQITMMSEGEVEPWIVVRGVHDARGQSRENRR</sequence>
<dbReference type="AlphaFoldDB" id="A0A0A9D0M4"/>
<evidence type="ECO:0000313" key="2">
    <source>
        <dbReference type="EMBL" id="JAD82104.1"/>
    </source>
</evidence>
<feature type="compositionally biased region" description="Pro residues" evidence="1">
    <location>
        <begin position="1"/>
        <end position="11"/>
    </location>
</feature>
<evidence type="ECO:0000256" key="1">
    <source>
        <dbReference type="SAM" id="MobiDB-lite"/>
    </source>
</evidence>
<reference evidence="2" key="1">
    <citation type="submission" date="2014-09" db="EMBL/GenBank/DDBJ databases">
        <authorList>
            <person name="Magalhaes I.L.F."/>
            <person name="Oliveira U."/>
            <person name="Santos F.R."/>
            <person name="Vidigal T.H.D.A."/>
            <person name="Brescovit A.D."/>
            <person name="Santos A.J."/>
        </authorList>
    </citation>
    <scope>NUCLEOTIDE SEQUENCE</scope>
    <source>
        <tissue evidence="2">Shoot tissue taken approximately 20 cm above the soil surface</tissue>
    </source>
</reference>
<proteinExistence type="predicted"/>
<accession>A0A0A9D0M4</accession>
<protein>
    <submittedName>
        <fullName evidence="2">Uncharacterized protein</fullName>
    </submittedName>
</protein>
<feature type="compositionally biased region" description="Basic residues" evidence="1">
    <location>
        <begin position="50"/>
        <end position="60"/>
    </location>
</feature>
<organism evidence="2">
    <name type="scientific">Arundo donax</name>
    <name type="common">Giant reed</name>
    <name type="synonym">Donax arundinaceus</name>
    <dbReference type="NCBI Taxonomy" id="35708"/>
    <lineage>
        <taxon>Eukaryota</taxon>
        <taxon>Viridiplantae</taxon>
        <taxon>Streptophyta</taxon>
        <taxon>Embryophyta</taxon>
        <taxon>Tracheophyta</taxon>
        <taxon>Spermatophyta</taxon>
        <taxon>Magnoliopsida</taxon>
        <taxon>Liliopsida</taxon>
        <taxon>Poales</taxon>
        <taxon>Poaceae</taxon>
        <taxon>PACMAD clade</taxon>
        <taxon>Arundinoideae</taxon>
        <taxon>Arundineae</taxon>
        <taxon>Arundo</taxon>
    </lineage>
</organism>